<feature type="transmembrane region" description="Helical" evidence="5">
    <location>
        <begin position="234"/>
        <end position="254"/>
    </location>
</feature>
<dbReference type="EMBL" id="JBDIVE010000003">
    <property type="protein sequence ID" value="MEN3068353.1"/>
    <property type="molecule type" value="Genomic_DNA"/>
</dbReference>
<evidence type="ECO:0000256" key="3">
    <source>
        <dbReference type="ARBA" id="ARBA00022989"/>
    </source>
</evidence>
<keyword evidence="2 5" id="KW-0812">Transmembrane</keyword>
<evidence type="ECO:0000256" key="5">
    <source>
        <dbReference type="SAM" id="Phobius"/>
    </source>
</evidence>
<protein>
    <submittedName>
        <fullName evidence="7">APC family permease</fullName>
    </submittedName>
</protein>
<feature type="transmembrane region" description="Helical" evidence="5">
    <location>
        <begin position="128"/>
        <end position="147"/>
    </location>
</feature>
<dbReference type="PANTHER" id="PTHR42770">
    <property type="entry name" value="AMINO ACID TRANSPORTER-RELATED"/>
    <property type="match status" value="1"/>
</dbReference>
<sequence length="478" mass="50828">MSSNNQLKKNSLGLWSLVFFVVAAASPLTGIVGALPIAFLAGNGVGMPGIYVMAGLILALFAVGFVTMSRHVVNAGAFYSYISSSLGPKFGLAGLKIALLAYTAIQISVAAMFGFMTSMFLSDHFGLAMPWWICSVLMLGVVLALGVAKVELGGKLLGLLMLAEVGIVILTALSIVVHGGATGTLEFSSFTPQASFSGAIGIGLIFAISCFVGFEATAIYSEECRDPEKAVPRATLLAVALITLFFTFVSWAFVQATGPAALLEIVGKDPGRFIFVMTEQYVGQWAVEMMSVLLITSLFAATQAFHNTISRYLFSISRDGFLWQGLARTHKEFGTPWMASLVQSLVMIALMLGCGLAALDPMQHVFAWCSAICTLSILLLQAAVSVAVILFFRQHPQIKASFWSSQLAPALAAIGLSVALIKVIENLNVLSGSDSHAIFSLPYLVFGTAALGYGLAWLISQVFPARYARLQKLVESVA</sequence>
<feature type="transmembrane region" description="Helical" evidence="5">
    <location>
        <begin position="50"/>
        <end position="69"/>
    </location>
</feature>
<evidence type="ECO:0000256" key="4">
    <source>
        <dbReference type="ARBA" id="ARBA00023136"/>
    </source>
</evidence>
<dbReference type="InterPro" id="IPR050367">
    <property type="entry name" value="APC_superfamily"/>
</dbReference>
<dbReference type="Pfam" id="PF00324">
    <property type="entry name" value="AA_permease"/>
    <property type="match status" value="1"/>
</dbReference>
<gene>
    <name evidence="7" type="ORF">ABDB84_07670</name>
</gene>
<dbReference type="Gene3D" id="1.20.1740.10">
    <property type="entry name" value="Amino acid/polyamine transporter I"/>
    <property type="match status" value="1"/>
</dbReference>
<dbReference type="Proteomes" id="UP001410394">
    <property type="component" value="Unassembled WGS sequence"/>
</dbReference>
<feature type="transmembrane region" description="Helical" evidence="5">
    <location>
        <begin position="365"/>
        <end position="392"/>
    </location>
</feature>
<keyword evidence="8" id="KW-1185">Reference proteome</keyword>
<evidence type="ECO:0000313" key="8">
    <source>
        <dbReference type="Proteomes" id="UP001410394"/>
    </source>
</evidence>
<feature type="transmembrane region" description="Helical" evidence="5">
    <location>
        <begin position="193"/>
        <end position="214"/>
    </location>
</feature>
<proteinExistence type="predicted"/>
<dbReference type="RefSeq" id="WP_345919122.1">
    <property type="nucleotide sequence ID" value="NZ_JBDIVE010000003.1"/>
</dbReference>
<reference evidence="7 8" key="1">
    <citation type="journal article" date="2018" name="Int. J. Syst. Evol. Microbiol.">
        <title>Uliginosibacterium sediminicola sp. nov., isolated from freshwater sediment.</title>
        <authorList>
            <person name="Hwang W.M."/>
            <person name="Kim S.M."/>
            <person name="Kang K."/>
            <person name="Ahn T.Y."/>
        </authorList>
    </citation>
    <scope>NUCLEOTIDE SEQUENCE [LARGE SCALE GENOMIC DNA]</scope>
    <source>
        <strain evidence="7 8">M1-21</strain>
    </source>
</reference>
<dbReference type="InterPro" id="IPR004841">
    <property type="entry name" value="AA-permease/SLC12A_dom"/>
</dbReference>
<evidence type="ECO:0000256" key="2">
    <source>
        <dbReference type="ARBA" id="ARBA00022692"/>
    </source>
</evidence>
<feature type="transmembrane region" description="Helical" evidence="5">
    <location>
        <begin position="436"/>
        <end position="459"/>
    </location>
</feature>
<feature type="transmembrane region" description="Helical" evidence="5">
    <location>
        <begin position="12"/>
        <end position="38"/>
    </location>
</feature>
<feature type="transmembrane region" description="Helical" evidence="5">
    <location>
        <begin position="404"/>
        <end position="424"/>
    </location>
</feature>
<feature type="transmembrane region" description="Helical" evidence="5">
    <location>
        <begin position="337"/>
        <end position="359"/>
    </location>
</feature>
<organism evidence="7 8">
    <name type="scientific">Uliginosibacterium sediminicola</name>
    <dbReference type="NCBI Taxonomy" id="2024550"/>
    <lineage>
        <taxon>Bacteria</taxon>
        <taxon>Pseudomonadati</taxon>
        <taxon>Pseudomonadota</taxon>
        <taxon>Betaproteobacteria</taxon>
        <taxon>Rhodocyclales</taxon>
        <taxon>Zoogloeaceae</taxon>
        <taxon>Uliginosibacterium</taxon>
    </lineage>
</organism>
<evidence type="ECO:0000259" key="6">
    <source>
        <dbReference type="Pfam" id="PF00324"/>
    </source>
</evidence>
<name>A0ABU9YXA7_9RHOO</name>
<comment type="subcellular location">
    <subcellularLocation>
        <location evidence="1">Membrane</location>
        <topology evidence="1">Multi-pass membrane protein</topology>
    </subcellularLocation>
</comment>
<dbReference type="PANTHER" id="PTHR42770:SF16">
    <property type="entry name" value="AMINO ACID PERMEASE"/>
    <property type="match status" value="1"/>
</dbReference>
<dbReference type="PIRSF" id="PIRSF006060">
    <property type="entry name" value="AA_transporter"/>
    <property type="match status" value="1"/>
</dbReference>
<feature type="domain" description="Amino acid permease/ SLC12A" evidence="6">
    <location>
        <begin position="37"/>
        <end position="419"/>
    </location>
</feature>
<feature type="transmembrane region" description="Helical" evidence="5">
    <location>
        <begin position="90"/>
        <end position="116"/>
    </location>
</feature>
<feature type="transmembrane region" description="Helical" evidence="5">
    <location>
        <begin position="159"/>
        <end position="181"/>
    </location>
</feature>
<evidence type="ECO:0000256" key="1">
    <source>
        <dbReference type="ARBA" id="ARBA00004141"/>
    </source>
</evidence>
<keyword evidence="4 5" id="KW-0472">Membrane</keyword>
<accession>A0ABU9YXA7</accession>
<keyword evidence="3 5" id="KW-1133">Transmembrane helix</keyword>
<comment type="caution">
    <text evidence="7">The sequence shown here is derived from an EMBL/GenBank/DDBJ whole genome shotgun (WGS) entry which is preliminary data.</text>
</comment>
<evidence type="ECO:0000313" key="7">
    <source>
        <dbReference type="EMBL" id="MEN3068353.1"/>
    </source>
</evidence>